<protein>
    <recommendedName>
        <fullName evidence="2">J domain-containing protein</fullName>
    </recommendedName>
</protein>
<evidence type="ECO:0000313" key="4">
    <source>
        <dbReference type="EMBL" id="CAE8731377.1"/>
    </source>
</evidence>
<sequence>MATCFCTFCFTLCCWQLLASTLIDSLVQLQVCPWRLEESLTILDSFRVCWPAAAFCSHSAQQQNPLGMLNLRGKGVGTSYRDVARRAASSKGENPYDLLGLPLGAEADSVKPAFRVLARRFHPDMPETGDAEQFQLIRWAAIELSSAAGRERWSSPTRITTTRSTVNLDVEYGKPDDYDIDWSIDFSSDFEYWPFDDVRYVESRDELMDDTPDDIADSFQGDSFFKTR</sequence>
<dbReference type="Pfam" id="PF00226">
    <property type="entry name" value="DnaJ"/>
    <property type="match status" value="1"/>
</dbReference>
<dbReference type="Gene3D" id="1.10.287.110">
    <property type="entry name" value="DnaJ domain"/>
    <property type="match status" value="1"/>
</dbReference>
<evidence type="ECO:0000313" key="3">
    <source>
        <dbReference type="EMBL" id="CAE8635686.1"/>
    </source>
</evidence>
<evidence type="ECO:0000256" key="1">
    <source>
        <dbReference type="SAM" id="SignalP"/>
    </source>
</evidence>
<dbReference type="EMBL" id="CAJNNV010031335">
    <property type="protein sequence ID" value="CAE8635686.1"/>
    <property type="molecule type" value="Genomic_DNA"/>
</dbReference>
<dbReference type="OrthoDB" id="10250354at2759"/>
<keyword evidence="1" id="KW-0732">Signal</keyword>
<evidence type="ECO:0000259" key="2">
    <source>
        <dbReference type="PROSITE" id="PS50076"/>
    </source>
</evidence>
<feature type="signal peptide" evidence="1">
    <location>
        <begin position="1"/>
        <end position="20"/>
    </location>
</feature>
<organism evidence="3 5">
    <name type="scientific">Polarella glacialis</name>
    <name type="common">Dinoflagellate</name>
    <dbReference type="NCBI Taxonomy" id="89957"/>
    <lineage>
        <taxon>Eukaryota</taxon>
        <taxon>Sar</taxon>
        <taxon>Alveolata</taxon>
        <taxon>Dinophyceae</taxon>
        <taxon>Suessiales</taxon>
        <taxon>Suessiaceae</taxon>
        <taxon>Polarella</taxon>
    </lineage>
</organism>
<dbReference type="EMBL" id="CAJNNW010036004">
    <property type="protein sequence ID" value="CAE8731377.1"/>
    <property type="molecule type" value="Genomic_DNA"/>
</dbReference>
<dbReference type="CDD" id="cd06257">
    <property type="entry name" value="DnaJ"/>
    <property type="match status" value="1"/>
</dbReference>
<comment type="caution">
    <text evidence="3">The sequence shown here is derived from an EMBL/GenBank/DDBJ whole genome shotgun (WGS) entry which is preliminary data.</text>
</comment>
<gene>
    <name evidence="3" type="ORF">PGLA1383_LOCUS51272</name>
    <name evidence="4" type="ORF">PGLA2088_LOCUS45987</name>
</gene>
<keyword evidence="5" id="KW-1185">Reference proteome</keyword>
<accession>A0A813HDD1</accession>
<dbReference type="Proteomes" id="UP000654075">
    <property type="component" value="Unassembled WGS sequence"/>
</dbReference>
<dbReference type="SUPFAM" id="SSF46565">
    <property type="entry name" value="Chaperone J-domain"/>
    <property type="match status" value="1"/>
</dbReference>
<reference evidence="3" key="1">
    <citation type="submission" date="2021-02" db="EMBL/GenBank/DDBJ databases">
        <authorList>
            <person name="Dougan E. K."/>
            <person name="Rhodes N."/>
            <person name="Thang M."/>
            <person name="Chan C."/>
        </authorList>
    </citation>
    <scope>NUCLEOTIDE SEQUENCE</scope>
</reference>
<proteinExistence type="predicted"/>
<dbReference type="InterPro" id="IPR001623">
    <property type="entry name" value="DnaJ_domain"/>
</dbReference>
<dbReference type="InterPro" id="IPR036869">
    <property type="entry name" value="J_dom_sf"/>
</dbReference>
<feature type="domain" description="J" evidence="2">
    <location>
        <begin position="94"/>
        <end position="157"/>
    </location>
</feature>
<evidence type="ECO:0000313" key="5">
    <source>
        <dbReference type="Proteomes" id="UP000654075"/>
    </source>
</evidence>
<feature type="chain" id="PRO_5035596155" description="J domain-containing protein" evidence="1">
    <location>
        <begin position="21"/>
        <end position="228"/>
    </location>
</feature>
<name>A0A813HDD1_POLGL</name>
<dbReference type="Proteomes" id="UP000626109">
    <property type="component" value="Unassembled WGS sequence"/>
</dbReference>
<dbReference type="PROSITE" id="PS50076">
    <property type="entry name" value="DNAJ_2"/>
    <property type="match status" value="1"/>
</dbReference>
<dbReference type="AlphaFoldDB" id="A0A813HDD1"/>